<evidence type="ECO:0000313" key="4">
    <source>
        <dbReference type="EMBL" id="SED94850.1"/>
    </source>
</evidence>
<proteinExistence type="predicted"/>
<dbReference type="InterPro" id="IPR013783">
    <property type="entry name" value="Ig-like_fold"/>
</dbReference>
<dbReference type="Pfam" id="PF13004">
    <property type="entry name" value="BACON"/>
    <property type="match status" value="1"/>
</dbReference>
<dbReference type="Gene3D" id="2.60.120.200">
    <property type="match status" value="1"/>
</dbReference>
<dbReference type="Proteomes" id="UP000183071">
    <property type="component" value="Unassembled WGS sequence"/>
</dbReference>
<reference evidence="4 5" key="1">
    <citation type="submission" date="2016-10" db="EMBL/GenBank/DDBJ databases">
        <authorList>
            <person name="Varghese N."/>
            <person name="Submissions S."/>
        </authorList>
    </citation>
    <scope>NUCLEOTIDE SEQUENCE [LARGE SCALE GENOMIC DNA]</scope>
    <source>
        <strain evidence="4 5">DSW-5</strain>
    </source>
</reference>
<keyword evidence="1" id="KW-0732">Signal</keyword>
<feature type="domain" description="BACON" evidence="3">
    <location>
        <begin position="59"/>
        <end position="115"/>
    </location>
</feature>
<dbReference type="Gene3D" id="2.60.40.10">
    <property type="entry name" value="Immunoglobulins"/>
    <property type="match status" value="1"/>
</dbReference>
<dbReference type="Pfam" id="PF08787">
    <property type="entry name" value="Alginate_lyase2"/>
    <property type="match status" value="1"/>
</dbReference>
<keyword evidence="5" id="KW-1185">Reference proteome</keyword>
<organism evidence="4 5">
    <name type="scientific">Polaribacter dokdonensis DSW-5</name>
    <dbReference type="NCBI Taxonomy" id="1300348"/>
    <lineage>
        <taxon>Bacteria</taxon>
        <taxon>Pseudomonadati</taxon>
        <taxon>Bacteroidota</taxon>
        <taxon>Flavobacteriia</taxon>
        <taxon>Flavobacteriales</taxon>
        <taxon>Flavobacteriaceae</taxon>
    </lineage>
</organism>
<evidence type="ECO:0000259" key="3">
    <source>
        <dbReference type="Pfam" id="PF13004"/>
    </source>
</evidence>
<accession>A0A1H5EUU2</accession>
<sequence length="403" mass="44049">MKFVFKLSLLSIVFFMLLSCGSSEPEDEVIIEEQLALSTLNVFSADQESQSVTVTSNLYWYTELNVDWITLSPRFGTDNGAINVTVASNPNFEERTGTITVIGGSYTRNLTVTQEAKVDNGGVLDPNKSPAQNFDLSTWKLNTPENNGSGFSKTISVSEINGGYEDNNYFYTGSDGGLVFKCPVDGFKTSANTSYTRVELREMLRGTDTSIPTQGVNKNNWVFGSSPASDKTAAAGFDGEMNATLAVNYVTTTGSSGQVGRVIIGQIHANDDEPIRLYYRKLPNNSLGSIYFAHEPRDGFGGEQWYDMIGSRSNSATNPSDGIALDEKFSYQIKTVNNTLTVTISREGKPDVVEVVDMTNSGFDQSGQYQYFKAGLYQGNNSGSSDDYVQATFYALEKSHTTN</sequence>
<dbReference type="RefSeq" id="WP_053974269.1">
    <property type="nucleotide sequence ID" value="NZ_FNUE01000001.1"/>
</dbReference>
<keyword evidence="4" id="KW-0456">Lyase</keyword>
<dbReference type="CDD" id="cd14948">
    <property type="entry name" value="BACON"/>
    <property type="match status" value="1"/>
</dbReference>
<dbReference type="InterPro" id="IPR013320">
    <property type="entry name" value="ConA-like_dom_sf"/>
</dbReference>
<dbReference type="PROSITE" id="PS51257">
    <property type="entry name" value="PROKAR_LIPOPROTEIN"/>
    <property type="match status" value="1"/>
</dbReference>
<feature type="signal peptide" evidence="1">
    <location>
        <begin position="1"/>
        <end position="25"/>
    </location>
</feature>
<dbReference type="GO" id="GO:0016829">
    <property type="term" value="F:lyase activity"/>
    <property type="evidence" value="ECO:0007669"/>
    <property type="project" value="UniProtKB-KW"/>
</dbReference>
<dbReference type="EMBL" id="FNUE01000001">
    <property type="protein sequence ID" value="SED94850.1"/>
    <property type="molecule type" value="Genomic_DNA"/>
</dbReference>
<protein>
    <submittedName>
        <fullName evidence="4">Poly(Beta-D-mannuronate) lyase</fullName>
    </submittedName>
</protein>
<dbReference type="SUPFAM" id="SSF49899">
    <property type="entry name" value="Concanavalin A-like lectins/glucanases"/>
    <property type="match status" value="1"/>
</dbReference>
<gene>
    <name evidence="4" type="ORF">SAMN05444353_0070</name>
</gene>
<name>A0A1H5EUU2_9FLAO</name>
<dbReference type="InterPro" id="IPR024361">
    <property type="entry name" value="BACON"/>
</dbReference>
<evidence type="ECO:0000256" key="1">
    <source>
        <dbReference type="SAM" id="SignalP"/>
    </source>
</evidence>
<feature type="domain" description="Alginate lyase 2" evidence="2">
    <location>
        <begin position="134"/>
        <end position="400"/>
    </location>
</feature>
<feature type="chain" id="PRO_5046179238" evidence="1">
    <location>
        <begin position="26"/>
        <end position="403"/>
    </location>
</feature>
<evidence type="ECO:0000259" key="2">
    <source>
        <dbReference type="Pfam" id="PF08787"/>
    </source>
</evidence>
<evidence type="ECO:0000313" key="5">
    <source>
        <dbReference type="Proteomes" id="UP000183071"/>
    </source>
</evidence>
<dbReference type="InterPro" id="IPR014895">
    <property type="entry name" value="Alginate_lyase_2"/>
</dbReference>
<comment type="caution">
    <text evidence="4">The sequence shown here is derived from an EMBL/GenBank/DDBJ whole genome shotgun (WGS) entry which is preliminary data.</text>
</comment>